<keyword evidence="2" id="KW-1133">Transmembrane helix</keyword>
<dbReference type="InterPro" id="IPR009072">
    <property type="entry name" value="Histone-fold"/>
</dbReference>
<name>A0ABV6Q8M2_9FLAO</name>
<dbReference type="EMBL" id="JBHLTQ010000001">
    <property type="protein sequence ID" value="MFC0603631.1"/>
    <property type="molecule type" value="Genomic_DNA"/>
</dbReference>
<dbReference type="Proteomes" id="UP001589832">
    <property type="component" value="Unassembled WGS sequence"/>
</dbReference>
<keyword evidence="2" id="KW-0812">Transmembrane</keyword>
<reference evidence="3 4" key="1">
    <citation type="submission" date="2024-09" db="EMBL/GenBank/DDBJ databases">
        <authorList>
            <person name="Sun Q."/>
            <person name="Mori K."/>
        </authorList>
    </citation>
    <scope>NUCLEOTIDE SEQUENCE [LARGE SCALE GENOMIC DNA]</scope>
    <source>
        <strain evidence="3 4">NCAIM B.02481</strain>
    </source>
</reference>
<evidence type="ECO:0000313" key="3">
    <source>
        <dbReference type="EMBL" id="MFC0603631.1"/>
    </source>
</evidence>
<evidence type="ECO:0000256" key="1">
    <source>
        <dbReference type="SAM" id="MobiDB-lite"/>
    </source>
</evidence>
<feature type="region of interest" description="Disordered" evidence="1">
    <location>
        <begin position="101"/>
        <end position="126"/>
    </location>
</feature>
<accession>A0ABV6Q8M2</accession>
<organism evidence="3 4">
    <name type="scientific">Winogradskyella pulchriflava</name>
    <dbReference type="NCBI Taxonomy" id="1110688"/>
    <lineage>
        <taxon>Bacteria</taxon>
        <taxon>Pseudomonadati</taxon>
        <taxon>Bacteroidota</taxon>
        <taxon>Flavobacteriia</taxon>
        <taxon>Flavobacteriales</taxon>
        <taxon>Flavobacteriaceae</taxon>
        <taxon>Winogradskyella</taxon>
    </lineage>
</organism>
<feature type="compositionally biased region" description="Basic and acidic residues" evidence="1">
    <location>
        <begin position="101"/>
        <end position="116"/>
    </location>
</feature>
<proteinExistence type="predicted"/>
<dbReference type="SUPFAM" id="SSF47113">
    <property type="entry name" value="Histone-fold"/>
    <property type="match status" value="1"/>
</dbReference>
<dbReference type="RefSeq" id="WP_386059785.1">
    <property type="nucleotide sequence ID" value="NZ_JBHLTQ010000001.1"/>
</dbReference>
<sequence>MAHQMLKPYSFLLYFLSIIAFFFIGVTYAGIVDAGKNQGLAGGAIVVGYGIISTVIGLVIALVIAHNTNRKTIFKLNIILALCSIGFYAYYHVKYLERQKTKEQDQPKIEQPKKQTDTPLSNDKLL</sequence>
<gene>
    <name evidence="3" type="ORF">ACFFGA_03630</name>
</gene>
<evidence type="ECO:0000256" key="2">
    <source>
        <dbReference type="SAM" id="Phobius"/>
    </source>
</evidence>
<protein>
    <submittedName>
        <fullName evidence="3">Uncharacterized protein</fullName>
    </submittedName>
</protein>
<feature type="transmembrane region" description="Helical" evidence="2">
    <location>
        <begin position="12"/>
        <end position="31"/>
    </location>
</feature>
<feature type="compositionally biased region" description="Polar residues" evidence="1">
    <location>
        <begin position="117"/>
        <end position="126"/>
    </location>
</feature>
<keyword evidence="2" id="KW-0472">Membrane</keyword>
<evidence type="ECO:0000313" key="4">
    <source>
        <dbReference type="Proteomes" id="UP001589832"/>
    </source>
</evidence>
<feature type="transmembrane region" description="Helical" evidence="2">
    <location>
        <begin position="43"/>
        <end position="65"/>
    </location>
</feature>
<keyword evidence="4" id="KW-1185">Reference proteome</keyword>
<feature type="transmembrane region" description="Helical" evidence="2">
    <location>
        <begin position="72"/>
        <end position="91"/>
    </location>
</feature>
<comment type="caution">
    <text evidence="3">The sequence shown here is derived from an EMBL/GenBank/DDBJ whole genome shotgun (WGS) entry which is preliminary data.</text>
</comment>